<organism evidence="2">
    <name type="scientific">Iconisemion striatum</name>
    <dbReference type="NCBI Taxonomy" id="60296"/>
    <lineage>
        <taxon>Eukaryota</taxon>
        <taxon>Metazoa</taxon>
        <taxon>Chordata</taxon>
        <taxon>Craniata</taxon>
        <taxon>Vertebrata</taxon>
        <taxon>Euteleostomi</taxon>
        <taxon>Actinopterygii</taxon>
        <taxon>Neopterygii</taxon>
        <taxon>Teleostei</taxon>
        <taxon>Neoteleostei</taxon>
        <taxon>Acanthomorphata</taxon>
        <taxon>Ovalentaria</taxon>
        <taxon>Atherinomorphae</taxon>
        <taxon>Cyprinodontiformes</taxon>
        <taxon>Nothobranchiidae</taxon>
        <taxon>Iconisemion</taxon>
    </lineage>
</organism>
<dbReference type="EMBL" id="HADW01017364">
    <property type="protein sequence ID" value="SBP18764.1"/>
    <property type="molecule type" value="Transcribed_RNA"/>
</dbReference>
<evidence type="ECO:0000256" key="1">
    <source>
        <dbReference type="SAM" id="MobiDB-lite"/>
    </source>
</evidence>
<feature type="region of interest" description="Disordered" evidence="1">
    <location>
        <begin position="84"/>
        <end position="116"/>
    </location>
</feature>
<name>A0A1A7XLQ3_9TELE</name>
<proteinExistence type="predicted"/>
<dbReference type="AlphaFoldDB" id="A0A1A7XLQ3"/>
<dbReference type="EMBL" id="HADX01009844">
    <property type="protein sequence ID" value="SBP32076.1"/>
    <property type="molecule type" value="Transcribed_RNA"/>
</dbReference>
<reference evidence="2" key="2">
    <citation type="submission" date="2016-06" db="EMBL/GenBank/DDBJ databases">
        <title>The genome of a short-lived fish provides insights into sex chromosome evolution and the genetic control of aging.</title>
        <authorList>
            <person name="Reichwald K."/>
            <person name="Felder M."/>
            <person name="Petzold A."/>
            <person name="Koch P."/>
            <person name="Groth M."/>
            <person name="Platzer M."/>
        </authorList>
    </citation>
    <scope>NUCLEOTIDE SEQUENCE</scope>
    <source>
        <tissue evidence="2">Brain</tissue>
    </source>
</reference>
<reference evidence="2" key="1">
    <citation type="submission" date="2016-05" db="EMBL/GenBank/DDBJ databases">
        <authorList>
            <person name="Lavstsen T."/>
            <person name="Jespersen J.S."/>
        </authorList>
    </citation>
    <scope>NUCLEOTIDE SEQUENCE</scope>
    <source>
        <tissue evidence="2">Brain</tissue>
    </source>
</reference>
<sequence>MMEVVLTRLRDFSCKTSTFDENKQEGRDPRVRSHHLGRGCTAGGGGSRLDIESALAWLRVELMEMRSQDQALIRQLMELHSGIQELKQELSEEEQEEETDEEEEEDSYWDLGSEGGSGSFFSTSRRMVCNIYHQKMPRHLYSGGLPEKVLSRRSSVP</sequence>
<dbReference type="InterPro" id="IPR051771">
    <property type="entry name" value="FAM167_domain"/>
</dbReference>
<dbReference type="PANTHER" id="PTHR32289">
    <property type="entry name" value="PROTEIN FAM167A"/>
    <property type="match status" value="1"/>
</dbReference>
<accession>A0A1A7XLQ3</accession>
<protein>
    <submittedName>
        <fullName evidence="2">Family with sequence similarity 167, member Ab</fullName>
    </submittedName>
</protein>
<gene>
    <name evidence="2" type="primary">FAM167AB</name>
</gene>
<feature type="compositionally biased region" description="Acidic residues" evidence="1">
    <location>
        <begin position="91"/>
        <end position="108"/>
    </location>
</feature>
<feature type="region of interest" description="Disordered" evidence="1">
    <location>
        <begin position="18"/>
        <end position="43"/>
    </location>
</feature>
<evidence type="ECO:0000313" key="2">
    <source>
        <dbReference type="EMBL" id="SBP18764.1"/>
    </source>
</evidence>
<dbReference type="PANTHER" id="PTHR32289:SF5">
    <property type="entry name" value="TRANSMEMBRANE 74B, OPPOSITE STRAND"/>
    <property type="match status" value="1"/>
</dbReference>
<feature type="compositionally biased region" description="Basic and acidic residues" evidence="1">
    <location>
        <begin position="18"/>
        <end position="31"/>
    </location>
</feature>